<dbReference type="HOGENOM" id="CLU_069253_0_4_5"/>
<evidence type="ECO:0000259" key="1">
    <source>
        <dbReference type="Pfam" id="PF01323"/>
    </source>
</evidence>
<gene>
    <name evidence="2" type="ordered locus">Msil_3825</name>
</gene>
<dbReference type="Proteomes" id="UP000002257">
    <property type="component" value="Chromosome"/>
</dbReference>
<dbReference type="Gene3D" id="3.40.30.10">
    <property type="entry name" value="Glutaredoxin"/>
    <property type="match status" value="1"/>
</dbReference>
<dbReference type="SUPFAM" id="SSF52833">
    <property type="entry name" value="Thioredoxin-like"/>
    <property type="match status" value="1"/>
</dbReference>
<evidence type="ECO:0000313" key="3">
    <source>
        <dbReference type="Proteomes" id="UP000002257"/>
    </source>
</evidence>
<keyword evidence="3" id="KW-1185">Reference proteome</keyword>
<dbReference type="STRING" id="395965.Msil_3825"/>
<dbReference type="EMBL" id="CP001280">
    <property type="protein sequence ID" value="ACK52707.1"/>
    <property type="molecule type" value="Genomic_DNA"/>
</dbReference>
<dbReference type="PANTHER" id="PTHR13887">
    <property type="entry name" value="GLUTATHIONE S-TRANSFERASE KAPPA"/>
    <property type="match status" value="1"/>
</dbReference>
<dbReference type="RefSeq" id="WP_012592775.1">
    <property type="nucleotide sequence ID" value="NC_011666.1"/>
</dbReference>
<proteinExistence type="predicted"/>
<evidence type="ECO:0000313" key="2">
    <source>
        <dbReference type="EMBL" id="ACK52707.1"/>
    </source>
</evidence>
<name>B8EMM8_METSB</name>
<accession>B8EMM8</accession>
<dbReference type="OrthoDB" id="9799122at2"/>
<protein>
    <submittedName>
        <fullName evidence="2">DSBA oxidoreductase</fullName>
    </submittedName>
</protein>
<dbReference type="GO" id="GO:0016491">
    <property type="term" value="F:oxidoreductase activity"/>
    <property type="evidence" value="ECO:0007669"/>
    <property type="project" value="InterPro"/>
</dbReference>
<dbReference type="eggNOG" id="COG2761">
    <property type="taxonomic scope" value="Bacteria"/>
</dbReference>
<dbReference type="CDD" id="cd03024">
    <property type="entry name" value="DsbA_FrnE"/>
    <property type="match status" value="1"/>
</dbReference>
<dbReference type="KEGG" id="msl:Msil_3825"/>
<feature type="domain" description="DSBA-like thioredoxin" evidence="1">
    <location>
        <begin position="11"/>
        <end position="210"/>
    </location>
</feature>
<dbReference type="InterPro" id="IPR001853">
    <property type="entry name" value="DSBA-like_thioredoxin_dom"/>
</dbReference>
<dbReference type="AlphaFoldDB" id="B8EMM8"/>
<dbReference type="Pfam" id="PF01323">
    <property type="entry name" value="DSBA"/>
    <property type="match status" value="1"/>
</dbReference>
<dbReference type="PANTHER" id="PTHR13887:SF41">
    <property type="entry name" value="THIOREDOXIN SUPERFAMILY PROTEIN"/>
    <property type="match status" value="1"/>
</dbReference>
<reference evidence="2 3" key="1">
    <citation type="journal article" date="2010" name="J. Bacteriol.">
        <title>Complete genome sequence of the aerobic facultative methanotroph Methylocella silvestris BL2.</title>
        <authorList>
            <person name="Chen Y."/>
            <person name="Crombie A."/>
            <person name="Rahman M.T."/>
            <person name="Dedysh S.N."/>
            <person name="Liesack W."/>
            <person name="Stott M.B."/>
            <person name="Alam M."/>
            <person name="Theisen A.R."/>
            <person name="Murrell J.C."/>
            <person name="Dunfield P.F."/>
        </authorList>
    </citation>
    <scope>NUCLEOTIDE SEQUENCE [LARGE SCALE GENOMIC DNA]</scope>
    <source>
        <strain evidence="3">DSM 15510 / CIP 108128 / LMG 27833 / NCIMB 13906 / BL2</strain>
    </source>
</reference>
<dbReference type="InterPro" id="IPR036249">
    <property type="entry name" value="Thioredoxin-like_sf"/>
</dbReference>
<organism evidence="2 3">
    <name type="scientific">Methylocella silvestris (strain DSM 15510 / CIP 108128 / LMG 27833 / NCIMB 13906 / BL2)</name>
    <dbReference type="NCBI Taxonomy" id="395965"/>
    <lineage>
        <taxon>Bacteria</taxon>
        <taxon>Pseudomonadati</taxon>
        <taxon>Pseudomonadota</taxon>
        <taxon>Alphaproteobacteria</taxon>
        <taxon>Hyphomicrobiales</taxon>
        <taxon>Beijerinckiaceae</taxon>
        <taxon>Methylocella</taxon>
    </lineage>
</organism>
<sequence>MSAKQSEPIPVDFIGDLASARCFIGLRLIQTVVASVPGLEVDIRWHPFQIDPGLPPEGQDRGAYLVERWGSPQKAREALQDMEEQGREFGLRFAFDKIRRQPNTFEAHRLIRYARSFGVELQLVESIFRAFFMGGVDIGDREALLLLAAHSGVDPELAAPFLGMNDDVAGLRQELSGFRSLGMDRAPRFIIAGKETIHGLVPAEDFADALFRAVQEE</sequence>